<accession>A0A4C1XCI0</accession>
<evidence type="ECO:0000313" key="2">
    <source>
        <dbReference type="EMBL" id="GBP60027.1"/>
    </source>
</evidence>
<feature type="chain" id="PRO_5020023353" description="Secreted protein" evidence="1">
    <location>
        <begin position="18"/>
        <end position="130"/>
    </location>
</feature>
<sequence>MCTSGSSYFSFMVSTIALVFDGILLDQQSRLSGGHENHVVHERLYVYAEFSESGVSRALYTTVGSPPSGLPSSVAHSHFSVSQISPQHAVEIIYGVLRPALRREVILHLLQLWHRVSLRAPDQHPFHGFA</sequence>
<dbReference type="EMBL" id="BGZK01000777">
    <property type="protein sequence ID" value="GBP60027.1"/>
    <property type="molecule type" value="Genomic_DNA"/>
</dbReference>
<gene>
    <name evidence="2" type="ORF">EVAR_44235_1</name>
</gene>
<evidence type="ECO:0000313" key="3">
    <source>
        <dbReference type="Proteomes" id="UP000299102"/>
    </source>
</evidence>
<protein>
    <recommendedName>
        <fullName evidence="4">Secreted protein</fullName>
    </recommendedName>
</protein>
<comment type="caution">
    <text evidence="2">The sequence shown here is derived from an EMBL/GenBank/DDBJ whole genome shotgun (WGS) entry which is preliminary data.</text>
</comment>
<evidence type="ECO:0000256" key="1">
    <source>
        <dbReference type="SAM" id="SignalP"/>
    </source>
</evidence>
<proteinExistence type="predicted"/>
<name>A0A4C1XCI0_EUMVA</name>
<dbReference type="Proteomes" id="UP000299102">
    <property type="component" value="Unassembled WGS sequence"/>
</dbReference>
<feature type="signal peptide" evidence="1">
    <location>
        <begin position="1"/>
        <end position="17"/>
    </location>
</feature>
<evidence type="ECO:0008006" key="4">
    <source>
        <dbReference type="Google" id="ProtNLM"/>
    </source>
</evidence>
<keyword evidence="1" id="KW-0732">Signal</keyword>
<organism evidence="2 3">
    <name type="scientific">Eumeta variegata</name>
    <name type="common">Bagworm moth</name>
    <name type="synonym">Eumeta japonica</name>
    <dbReference type="NCBI Taxonomy" id="151549"/>
    <lineage>
        <taxon>Eukaryota</taxon>
        <taxon>Metazoa</taxon>
        <taxon>Ecdysozoa</taxon>
        <taxon>Arthropoda</taxon>
        <taxon>Hexapoda</taxon>
        <taxon>Insecta</taxon>
        <taxon>Pterygota</taxon>
        <taxon>Neoptera</taxon>
        <taxon>Endopterygota</taxon>
        <taxon>Lepidoptera</taxon>
        <taxon>Glossata</taxon>
        <taxon>Ditrysia</taxon>
        <taxon>Tineoidea</taxon>
        <taxon>Psychidae</taxon>
        <taxon>Oiketicinae</taxon>
        <taxon>Eumeta</taxon>
    </lineage>
</organism>
<dbReference type="AlphaFoldDB" id="A0A4C1XCI0"/>
<keyword evidence="3" id="KW-1185">Reference proteome</keyword>
<reference evidence="2 3" key="1">
    <citation type="journal article" date="2019" name="Commun. Biol.">
        <title>The bagworm genome reveals a unique fibroin gene that provides high tensile strength.</title>
        <authorList>
            <person name="Kono N."/>
            <person name="Nakamura H."/>
            <person name="Ohtoshi R."/>
            <person name="Tomita M."/>
            <person name="Numata K."/>
            <person name="Arakawa K."/>
        </authorList>
    </citation>
    <scope>NUCLEOTIDE SEQUENCE [LARGE SCALE GENOMIC DNA]</scope>
</reference>